<accession>A0A941F445</accession>
<dbReference type="Pfam" id="PF00196">
    <property type="entry name" value="GerE"/>
    <property type="match status" value="1"/>
</dbReference>
<dbReference type="SUPFAM" id="SSF46894">
    <property type="entry name" value="C-terminal effector domain of the bipartite response regulators"/>
    <property type="match status" value="1"/>
</dbReference>
<sequence length="904" mass="104187">MIQNTKFHRPKINNDIITRNRLSSIIENNVNKTATLVIAPTGYGKSILVSQWLESSSKYYCWLSIDDDLNAADSFFRHLLYGLSKKLPGIFNRYVSANINSDLPPEKVIADYITNEFCNVNEEFILVFDDYHLISDPQINRFVETLIHSPSPKVHLVLISRKKPDINISKQLSFGELKEIGVTDLIINNEELEVLSQSTHYRSIKPDVAQTILNYTEGWVIGVKMALLYCSNQNNSDTLEYKFELNKSHFKEYLLQETIAVLSKPVQKLMLVSAISTSFSLEFLKAILINEKTNYKPNDLKTHFLQLVTSSQFIISLDEDGNWYRYHHYYFDFLSELLKKTKTKVEIQGMHKKAGLFYEQNQNIDKAIQHGIEANDVKYVVGLFKKYKHSLLNKDQFTRLQKWLTLVPEQWQQNEPEILATRIFFHDSNADYVAMQKDSELFSQCTPYKKTLTGDKARWWAEVKVAHASLMYLTEQIDECIALSQDALNKLPSEASYVRDVAFFLKLLALQTKNQQSIAESECKNVLNAIPFSDNDKRMRLFALKAMLNAFNGDIDGTRGFAKKCIALSKNSNLYVSKIYAHYFYQTASYLKNDLSEANISGIDLNKYIYMGRPIWGLNFLITKGFVLNALGKRSELKTVMNQLNEFASNYPQTPILSIVKAFETDVCLINNDIKMARKLSAEADFNPFPPYCFAFFPQLTQIKLWLYLRTNSKLQKAKKELDQLIDFGIRTNRINLLLAAKPLQALLFFLIGDHHKCMAAFIEALNFSYEKGVVRNFLDVGTQMQTLIENYIYHGFTHPYFEVVHNAFLQENIDKRFAEKSIAKDSFINPQSGKVKITMNEVNLLKMLHNNFQNKEIAQEIGITTDSVKKSLYRMYKKLGVNNRSDAIYKAIEVGLFKVDNTK</sequence>
<dbReference type="GO" id="GO:0003677">
    <property type="term" value="F:DNA binding"/>
    <property type="evidence" value="ECO:0007669"/>
    <property type="project" value="InterPro"/>
</dbReference>
<dbReference type="InterPro" id="IPR016032">
    <property type="entry name" value="Sig_transdc_resp-reg_C-effctor"/>
</dbReference>
<dbReference type="InterPro" id="IPR000792">
    <property type="entry name" value="Tscrpt_reg_LuxR_C"/>
</dbReference>
<dbReference type="CDD" id="cd06170">
    <property type="entry name" value="LuxR_C_like"/>
    <property type="match status" value="1"/>
</dbReference>
<dbReference type="EMBL" id="JAGTAR010000015">
    <property type="protein sequence ID" value="MBR8536092.1"/>
    <property type="molecule type" value="Genomic_DNA"/>
</dbReference>
<dbReference type="Pfam" id="PF17874">
    <property type="entry name" value="TPR_MalT"/>
    <property type="match status" value="1"/>
</dbReference>
<gene>
    <name evidence="2" type="ORF">KDU71_11035</name>
</gene>
<feature type="domain" description="HTH luxR-type" evidence="1">
    <location>
        <begin position="831"/>
        <end position="896"/>
    </location>
</feature>
<dbReference type="InterPro" id="IPR041617">
    <property type="entry name" value="TPR_MalT"/>
</dbReference>
<dbReference type="SUPFAM" id="SSF52540">
    <property type="entry name" value="P-loop containing nucleoside triphosphate hydrolases"/>
    <property type="match status" value="1"/>
</dbReference>
<dbReference type="Proteomes" id="UP000679220">
    <property type="component" value="Unassembled WGS sequence"/>
</dbReference>
<dbReference type="SMART" id="SM00421">
    <property type="entry name" value="HTH_LUXR"/>
    <property type="match status" value="1"/>
</dbReference>
<proteinExistence type="predicted"/>
<dbReference type="Gene3D" id="3.40.50.300">
    <property type="entry name" value="P-loop containing nucleotide triphosphate hydrolases"/>
    <property type="match status" value="1"/>
</dbReference>
<dbReference type="Gene3D" id="1.10.10.10">
    <property type="entry name" value="Winged helix-like DNA-binding domain superfamily/Winged helix DNA-binding domain"/>
    <property type="match status" value="1"/>
</dbReference>
<dbReference type="InterPro" id="IPR059106">
    <property type="entry name" value="WHD_MalT"/>
</dbReference>
<evidence type="ECO:0000259" key="1">
    <source>
        <dbReference type="PROSITE" id="PS50043"/>
    </source>
</evidence>
<dbReference type="InterPro" id="IPR027417">
    <property type="entry name" value="P-loop_NTPase"/>
</dbReference>
<dbReference type="AlphaFoldDB" id="A0A941F445"/>
<dbReference type="Gene3D" id="1.25.40.10">
    <property type="entry name" value="Tetratricopeptide repeat domain"/>
    <property type="match status" value="1"/>
</dbReference>
<dbReference type="Pfam" id="PF25873">
    <property type="entry name" value="WHD_MalT"/>
    <property type="match status" value="1"/>
</dbReference>
<dbReference type="InterPro" id="IPR011990">
    <property type="entry name" value="TPR-like_helical_dom_sf"/>
</dbReference>
<organism evidence="2 3">
    <name type="scientific">Carboxylicivirga sediminis</name>
    <dbReference type="NCBI Taxonomy" id="2006564"/>
    <lineage>
        <taxon>Bacteria</taxon>
        <taxon>Pseudomonadati</taxon>
        <taxon>Bacteroidota</taxon>
        <taxon>Bacteroidia</taxon>
        <taxon>Marinilabiliales</taxon>
        <taxon>Marinilabiliaceae</taxon>
        <taxon>Carboxylicivirga</taxon>
    </lineage>
</organism>
<reference evidence="2" key="1">
    <citation type="journal article" date="2018" name="Int. J. Syst. Evol. Microbiol.">
        <title>Carboxylicivirga sediminis sp. nov., isolated from coastal sediment.</title>
        <authorList>
            <person name="Wang F.Q."/>
            <person name="Ren L.H."/>
            <person name="Zou R.J."/>
            <person name="Sun Y.Z."/>
            <person name="Liu X.J."/>
            <person name="Jiang F."/>
            <person name="Liu L.J."/>
        </authorList>
    </citation>
    <scope>NUCLEOTIDE SEQUENCE</scope>
    <source>
        <strain evidence="2">JR1</strain>
    </source>
</reference>
<dbReference type="PROSITE" id="PS50043">
    <property type="entry name" value="HTH_LUXR_2"/>
    <property type="match status" value="1"/>
</dbReference>
<keyword evidence="3" id="KW-1185">Reference proteome</keyword>
<evidence type="ECO:0000313" key="2">
    <source>
        <dbReference type="EMBL" id="MBR8536092.1"/>
    </source>
</evidence>
<protein>
    <recommendedName>
        <fullName evidence="1">HTH luxR-type domain-containing protein</fullName>
    </recommendedName>
</protein>
<evidence type="ECO:0000313" key="3">
    <source>
        <dbReference type="Proteomes" id="UP000679220"/>
    </source>
</evidence>
<dbReference type="RefSeq" id="WP_212190774.1">
    <property type="nucleotide sequence ID" value="NZ_JAGTAR010000015.1"/>
</dbReference>
<comment type="caution">
    <text evidence="2">The sequence shown here is derived from an EMBL/GenBank/DDBJ whole genome shotgun (WGS) entry which is preliminary data.</text>
</comment>
<reference evidence="2" key="2">
    <citation type="submission" date="2021-04" db="EMBL/GenBank/DDBJ databases">
        <authorList>
            <person name="Zhang T."/>
            <person name="Zhang Y."/>
            <person name="Lu D."/>
            <person name="Zuo D."/>
            <person name="Du Z."/>
        </authorList>
    </citation>
    <scope>NUCLEOTIDE SEQUENCE</scope>
    <source>
        <strain evidence="2">JR1</strain>
    </source>
</reference>
<dbReference type="InterPro" id="IPR036388">
    <property type="entry name" value="WH-like_DNA-bd_sf"/>
</dbReference>
<dbReference type="GO" id="GO:0006355">
    <property type="term" value="P:regulation of DNA-templated transcription"/>
    <property type="evidence" value="ECO:0007669"/>
    <property type="project" value="InterPro"/>
</dbReference>
<name>A0A941F445_9BACT</name>